<organism evidence="2 3">
    <name type="scientific">Fibrella aestuarina BUZ 2</name>
    <dbReference type="NCBI Taxonomy" id="1166018"/>
    <lineage>
        <taxon>Bacteria</taxon>
        <taxon>Pseudomonadati</taxon>
        <taxon>Bacteroidota</taxon>
        <taxon>Cytophagia</taxon>
        <taxon>Cytophagales</taxon>
        <taxon>Spirosomataceae</taxon>
        <taxon>Fibrella</taxon>
    </lineage>
</organism>
<keyword evidence="3" id="KW-1185">Reference proteome</keyword>
<dbReference type="eggNOG" id="ENOG50335YF">
    <property type="taxonomic scope" value="Bacteria"/>
</dbReference>
<dbReference type="STRING" id="1166018.FAES_0629"/>
<evidence type="ECO:0000313" key="3">
    <source>
        <dbReference type="Proteomes" id="UP000011058"/>
    </source>
</evidence>
<evidence type="ECO:0000313" key="2">
    <source>
        <dbReference type="EMBL" id="CCG98640.1"/>
    </source>
</evidence>
<proteinExistence type="predicted"/>
<feature type="region of interest" description="Disordered" evidence="1">
    <location>
        <begin position="1"/>
        <end position="52"/>
    </location>
</feature>
<protein>
    <submittedName>
        <fullName evidence="2">Uncharacterized protein</fullName>
    </submittedName>
</protein>
<name>I0K3D7_9BACT</name>
<dbReference type="KEGG" id="fae:FAES_0629"/>
<dbReference type="Proteomes" id="UP000011058">
    <property type="component" value="Chromosome"/>
</dbReference>
<dbReference type="AlphaFoldDB" id="I0K3D7"/>
<dbReference type="PATRIC" id="fig|1166018.3.peg.639"/>
<accession>I0K3D7</accession>
<reference evidence="2 3" key="1">
    <citation type="journal article" date="2012" name="J. Bacteriol.">
        <title>Genome Sequence of Fibrella aestuarina BUZ 2T, a Filamentous Marine Bacterium.</title>
        <authorList>
            <person name="Filippini M."/>
            <person name="Qi W."/>
            <person name="Blom J."/>
            <person name="Goesmann A."/>
            <person name="Smits T.H."/>
            <person name="Bagheri H.C."/>
        </authorList>
    </citation>
    <scope>NUCLEOTIDE SEQUENCE [LARGE SCALE GENOMIC DNA]</scope>
    <source>
        <strain evidence="3">BUZ 2T</strain>
    </source>
</reference>
<evidence type="ECO:0000256" key="1">
    <source>
        <dbReference type="SAM" id="MobiDB-lite"/>
    </source>
</evidence>
<dbReference type="RefSeq" id="WP_015329740.1">
    <property type="nucleotide sequence ID" value="NC_020054.1"/>
</dbReference>
<sequence length="52" mass="5510">MTNANKSKQEPEDNHAPMGRQGTPGGKTKTKLADERGGHGHSGHSNSRNGSR</sequence>
<gene>
    <name evidence="2" type="ORF">FAES_0629</name>
</gene>
<feature type="compositionally biased region" description="Low complexity" evidence="1">
    <location>
        <begin position="43"/>
        <end position="52"/>
    </location>
</feature>
<dbReference type="EMBL" id="HE796683">
    <property type="protein sequence ID" value="CCG98640.1"/>
    <property type="molecule type" value="Genomic_DNA"/>
</dbReference>
<dbReference type="HOGENOM" id="CLU_3080080_0_0_10"/>